<keyword evidence="18 28" id="KW-1133">Transmembrane helix</keyword>
<evidence type="ECO:0000313" key="31">
    <source>
        <dbReference type="EMBL" id="AET67988.1"/>
    </source>
</evidence>
<dbReference type="GO" id="GO:0008658">
    <property type="term" value="F:penicillin binding"/>
    <property type="evidence" value="ECO:0007669"/>
    <property type="project" value="InterPro"/>
</dbReference>
<keyword evidence="8" id="KW-1003">Cell membrane</keyword>
<dbReference type="GO" id="GO:0030288">
    <property type="term" value="C:outer membrane-bounded periplasmic space"/>
    <property type="evidence" value="ECO:0007669"/>
    <property type="project" value="TreeGrafter"/>
</dbReference>
<evidence type="ECO:0000313" key="32">
    <source>
        <dbReference type="Proteomes" id="UP000006346"/>
    </source>
</evidence>
<keyword evidence="10" id="KW-0645">Protease</keyword>
<keyword evidence="12" id="KW-0808">Transferase</keyword>
<sequence length="716" mass="79650">MNKGMQALYIKVIKPAGKKGLDLLKKGTVRIRTTHFWRDLKFWKRFFISFTAFLFLSASGFAIYVSTLDVSKLQSPLAQPTYIYDRYGNKVSELSSSKIDPVLIDKIPKTMQQAIVATEDRRFYQHQGVDVWSIFRALVHDLRSGDFSEGGSTITQQLAKNMFLPSDKTLSRKFKEAAYAFKIELTLSKDQILEEYLNQIYFGEGRWGIQNAAQYYFGKNVQDLNLAESAMLAGLPKAPSLFNPVKDKEKALERRNVVLSLMKEQNYISETDYERVHSSPITLRKGVLDTLTGKFEPYVNYILDEAVSLYGFTEDQLLTGGLQIYTEMDPKVQQAAEDVYKDNRYFPQGKADQIVQSGMAIIDQHNGGIRGLVGNRGQTVFRAFDHATQLKRQPGSSIKPLAVYGPALEKGYTPNSLLYDGPLNINGYSPKDYDFQNRGQVTMENALQNSWNIPAVWLLNKIGLDAGMSFAQRAGLPLTKNDRTLSLALGGLSAGVSPLQMAQAYGAFANLGTMNKAYAIDKITSANGYVFAQAKPESVQVTDPQNAYTMTKLLENVVNNGTGKNAFLGRPTAGKTGSVELPHTQEFSGVAKGAKDVWFVGYTPDLTAAVWMGYDKTDRNHYLTISGGSGPAVVFHEVFSRALKDTPVQEFKIPQGYQDPWKPSSSDIFGNQRGPGNNKNASSLRDQLLRRFGLDANRITPDQKQDQKPKGKGKKG</sequence>
<comment type="function">
    <text evidence="1">Cell wall formation. Synthesis of cross-linked peptidoglycan from the lipid intermediates. The enzyme has a penicillin-insensitive transglycosylase N-terminal domain (formation of linear glycan strands) and a penicillin-sensitive transpeptidase C-terminal domain (cross-linking of the peptide subunits).</text>
</comment>
<dbReference type="InterPro" id="IPR036950">
    <property type="entry name" value="PBP_transglycosylase"/>
</dbReference>
<dbReference type="GO" id="GO:0008360">
    <property type="term" value="P:regulation of cell shape"/>
    <property type="evidence" value="ECO:0007669"/>
    <property type="project" value="UniProtKB-KW"/>
</dbReference>
<dbReference type="Gene3D" id="1.10.3810.10">
    <property type="entry name" value="Biosynthetic peptidoglycan transglycosylase-like"/>
    <property type="match status" value="1"/>
</dbReference>
<feature type="domain" description="Penicillin-binding protein transpeptidase" evidence="29">
    <location>
        <begin position="361"/>
        <end position="636"/>
    </location>
</feature>
<dbReference type="KEGG" id="dor:Desor_2410"/>
<keyword evidence="14" id="KW-0378">Hydrolase</keyword>
<keyword evidence="16" id="KW-0735">Signal-anchor</keyword>
<dbReference type="GO" id="GO:0008955">
    <property type="term" value="F:peptidoglycan glycosyltransferase activity"/>
    <property type="evidence" value="ECO:0007669"/>
    <property type="project" value="UniProtKB-EC"/>
</dbReference>
<dbReference type="NCBIfam" id="TIGR02074">
    <property type="entry name" value="PBP_1a_fam"/>
    <property type="match status" value="1"/>
</dbReference>
<keyword evidence="13 28" id="KW-0812">Transmembrane</keyword>
<dbReference type="SUPFAM" id="SSF53955">
    <property type="entry name" value="Lysozyme-like"/>
    <property type="match status" value="1"/>
</dbReference>
<keyword evidence="22" id="KW-0961">Cell wall biogenesis/degradation</keyword>
<protein>
    <recommendedName>
        <fullName evidence="7">Penicillin-binding protein 1A</fullName>
        <ecNumber evidence="24">2.4.99.28</ecNumber>
        <ecNumber evidence="6">3.4.16.4</ecNumber>
    </recommendedName>
</protein>
<organism evidence="31 32">
    <name type="scientific">Desulfosporosinus orientis (strain ATCC 19365 / DSM 765 / NCIMB 8382 / VKM B-1628 / Singapore I)</name>
    <name type="common">Desulfotomaculum orientis</name>
    <dbReference type="NCBI Taxonomy" id="768706"/>
    <lineage>
        <taxon>Bacteria</taxon>
        <taxon>Bacillati</taxon>
        <taxon>Bacillota</taxon>
        <taxon>Clostridia</taxon>
        <taxon>Eubacteriales</taxon>
        <taxon>Desulfitobacteriaceae</taxon>
        <taxon>Desulfosporosinus</taxon>
    </lineage>
</organism>
<dbReference type="EC" id="2.4.99.28" evidence="24"/>
<comment type="catalytic activity">
    <reaction evidence="25">
        <text>[GlcNAc-(1-&gt;4)-Mur2Ac(oyl-L-Ala-gamma-D-Glu-L-Lys-D-Ala-D-Ala)](n)-di-trans,octa-cis-undecaprenyl diphosphate + beta-D-GlcNAc-(1-&gt;4)-Mur2Ac(oyl-L-Ala-gamma-D-Glu-L-Lys-D-Ala-D-Ala)-di-trans,octa-cis-undecaprenyl diphosphate = [GlcNAc-(1-&gt;4)-Mur2Ac(oyl-L-Ala-gamma-D-Glu-L-Lys-D-Ala-D-Ala)](n+1)-di-trans,octa-cis-undecaprenyl diphosphate + di-trans,octa-cis-undecaprenyl diphosphate + H(+)</text>
        <dbReference type="Rhea" id="RHEA:23708"/>
        <dbReference type="Rhea" id="RHEA-COMP:9602"/>
        <dbReference type="Rhea" id="RHEA-COMP:9603"/>
        <dbReference type="ChEBI" id="CHEBI:15378"/>
        <dbReference type="ChEBI" id="CHEBI:58405"/>
        <dbReference type="ChEBI" id="CHEBI:60033"/>
        <dbReference type="ChEBI" id="CHEBI:78435"/>
        <dbReference type="EC" id="2.4.99.28"/>
    </reaction>
</comment>
<gene>
    <name evidence="31" type="ordered locus">Desor_2410</name>
</gene>
<dbReference type="Pfam" id="PF00912">
    <property type="entry name" value="Transgly"/>
    <property type="match status" value="1"/>
</dbReference>
<evidence type="ECO:0000256" key="17">
    <source>
        <dbReference type="ARBA" id="ARBA00022984"/>
    </source>
</evidence>
<evidence type="ECO:0000256" key="13">
    <source>
        <dbReference type="ARBA" id="ARBA00022692"/>
    </source>
</evidence>
<evidence type="ECO:0000256" key="9">
    <source>
        <dbReference type="ARBA" id="ARBA00022645"/>
    </source>
</evidence>
<dbReference type="STRING" id="768706.Desor_2410"/>
<proteinExistence type="inferred from homology"/>
<name>G7WFA2_DESOD</name>
<dbReference type="SUPFAM" id="SSF56601">
    <property type="entry name" value="beta-lactamase/transpeptidase-like"/>
    <property type="match status" value="1"/>
</dbReference>
<evidence type="ECO:0000256" key="23">
    <source>
        <dbReference type="ARBA" id="ARBA00034000"/>
    </source>
</evidence>
<keyword evidence="11" id="KW-0328">Glycosyltransferase</keyword>
<accession>G7WFA2</accession>
<dbReference type="GO" id="GO:0071555">
    <property type="term" value="P:cell wall organization"/>
    <property type="evidence" value="ECO:0007669"/>
    <property type="project" value="UniProtKB-KW"/>
</dbReference>
<evidence type="ECO:0000256" key="6">
    <source>
        <dbReference type="ARBA" id="ARBA00012448"/>
    </source>
</evidence>
<feature type="compositionally biased region" description="Polar residues" evidence="27">
    <location>
        <begin position="663"/>
        <end position="685"/>
    </location>
</feature>
<dbReference type="GO" id="GO:0009252">
    <property type="term" value="P:peptidoglycan biosynthetic process"/>
    <property type="evidence" value="ECO:0007669"/>
    <property type="project" value="UniProtKB-UniPathway"/>
</dbReference>
<keyword evidence="32" id="KW-1185">Reference proteome</keyword>
<evidence type="ECO:0000256" key="20">
    <source>
        <dbReference type="ARBA" id="ARBA00023251"/>
    </source>
</evidence>
<evidence type="ECO:0000256" key="11">
    <source>
        <dbReference type="ARBA" id="ARBA00022676"/>
    </source>
</evidence>
<evidence type="ECO:0000256" key="1">
    <source>
        <dbReference type="ARBA" id="ARBA00002624"/>
    </source>
</evidence>
<dbReference type="FunFam" id="1.10.3810.10:FF:000001">
    <property type="entry name" value="Penicillin-binding protein 1A"/>
    <property type="match status" value="1"/>
</dbReference>
<evidence type="ECO:0000256" key="26">
    <source>
        <dbReference type="ARBA" id="ARBA00060592"/>
    </source>
</evidence>
<evidence type="ECO:0000256" key="4">
    <source>
        <dbReference type="ARBA" id="ARBA00007090"/>
    </source>
</evidence>
<evidence type="ECO:0000256" key="15">
    <source>
        <dbReference type="ARBA" id="ARBA00022960"/>
    </source>
</evidence>
<dbReference type="InterPro" id="IPR012338">
    <property type="entry name" value="Beta-lactam/transpept-like"/>
</dbReference>
<comment type="pathway">
    <text evidence="3">Cell wall biogenesis; peptidoglycan biosynthesis.</text>
</comment>
<dbReference type="AlphaFoldDB" id="G7WFA2"/>
<dbReference type="InterPro" id="IPR050396">
    <property type="entry name" value="Glycosyltr_51/Transpeptidase"/>
</dbReference>
<dbReference type="EMBL" id="CP003108">
    <property type="protein sequence ID" value="AET67988.1"/>
    <property type="molecule type" value="Genomic_DNA"/>
</dbReference>
<evidence type="ECO:0000256" key="28">
    <source>
        <dbReference type="SAM" id="Phobius"/>
    </source>
</evidence>
<dbReference type="GO" id="GO:0046677">
    <property type="term" value="P:response to antibiotic"/>
    <property type="evidence" value="ECO:0007669"/>
    <property type="project" value="UniProtKB-KW"/>
</dbReference>
<evidence type="ECO:0000256" key="2">
    <source>
        <dbReference type="ARBA" id="ARBA00004401"/>
    </source>
</evidence>
<dbReference type="PANTHER" id="PTHR32282:SF32">
    <property type="entry name" value="PENICILLIN-BINDING PROTEIN 2A"/>
    <property type="match status" value="1"/>
</dbReference>
<dbReference type="Gene3D" id="3.40.710.10">
    <property type="entry name" value="DD-peptidase/beta-lactamase superfamily"/>
    <property type="match status" value="1"/>
</dbReference>
<evidence type="ECO:0000256" key="19">
    <source>
        <dbReference type="ARBA" id="ARBA00023136"/>
    </source>
</evidence>
<keyword evidence="19 28" id="KW-0472">Membrane</keyword>
<keyword evidence="20" id="KW-0046">Antibiotic resistance</keyword>
<evidence type="ECO:0000256" key="27">
    <source>
        <dbReference type="SAM" id="MobiDB-lite"/>
    </source>
</evidence>
<evidence type="ECO:0000256" key="25">
    <source>
        <dbReference type="ARBA" id="ARBA00049902"/>
    </source>
</evidence>
<feature type="transmembrane region" description="Helical" evidence="28">
    <location>
        <begin position="46"/>
        <end position="65"/>
    </location>
</feature>
<dbReference type="InterPro" id="IPR001264">
    <property type="entry name" value="Glyco_trans_51"/>
</dbReference>
<dbReference type="PATRIC" id="fig|768706.3.peg.2420"/>
<evidence type="ECO:0000256" key="24">
    <source>
        <dbReference type="ARBA" id="ARBA00044770"/>
    </source>
</evidence>
<dbReference type="GO" id="GO:0006508">
    <property type="term" value="P:proteolysis"/>
    <property type="evidence" value="ECO:0007669"/>
    <property type="project" value="UniProtKB-KW"/>
</dbReference>
<dbReference type="EC" id="3.4.16.4" evidence="6"/>
<evidence type="ECO:0000256" key="18">
    <source>
        <dbReference type="ARBA" id="ARBA00022989"/>
    </source>
</evidence>
<evidence type="ECO:0000256" key="21">
    <source>
        <dbReference type="ARBA" id="ARBA00023268"/>
    </source>
</evidence>
<reference evidence="31 32" key="2">
    <citation type="journal article" date="2012" name="J. Bacteriol.">
        <title>Complete genome sequences of Desulfosporosinus orientis DSM765T, Desulfosporosinus youngiae DSM17734T, Desulfosporosinus meridiei DSM13257T, and Desulfosporosinus acidiphilus DSM22704T.</title>
        <authorList>
            <person name="Pester M."/>
            <person name="Brambilla E."/>
            <person name="Alazard D."/>
            <person name="Rattei T."/>
            <person name="Weinmaier T."/>
            <person name="Han J."/>
            <person name="Lucas S."/>
            <person name="Lapidus A."/>
            <person name="Cheng J.F."/>
            <person name="Goodwin L."/>
            <person name="Pitluck S."/>
            <person name="Peters L."/>
            <person name="Ovchinnikova G."/>
            <person name="Teshima H."/>
            <person name="Detter J.C."/>
            <person name="Han C.S."/>
            <person name="Tapia R."/>
            <person name="Land M.L."/>
            <person name="Hauser L."/>
            <person name="Kyrpides N.C."/>
            <person name="Ivanova N.N."/>
            <person name="Pagani I."/>
            <person name="Huntmann M."/>
            <person name="Wei C.L."/>
            <person name="Davenport K.W."/>
            <person name="Daligault H."/>
            <person name="Chain P.S."/>
            <person name="Chen A."/>
            <person name="Mavromatis K."/>
            <person name="Markowitz V."/>
            <person name="Szeto E."/>
            <person name="Mikhailova N."/>
            <person name="Pati A."/>
            <person name="Wagner M."/>
            <person name="Woyke T."/>
            <person name="Ollivier B."/>
            <person name="Klenk H.P."/>
            <person name="Spring S."/>
            <person name="Loy A."/>
        </authorList>
    </citation>
    <scope>NUCLEOTIDE SEQUENCE [LARGE SCALE GENOMIC DNA]</scope>
    <source>
        <strain evidence="32">ATCC 19365 / DSM 765 / NCIMB 8382 / VKM B-1628</strain>
    </source>
</reference>
<dbReference type="RefSeq" id="WP_014184797.1">
    <property type="nucleotide sequence ID" value="NC_016584.1"/>
</dbReference>
<keyword evidence="15" id="KW-0133">Cell shape</keyword>
<dbReference type="eggNOG" id="COG0744">
    <property type="taxonomic scope" value="Bacteria"/>
</dbReference>
<evidence type="ECO:0000256" key="10">
    <source>
        <dbReference type="ARBA" id="ARBA00022670"/>
    </source>
</evidence>
<dbReference type="InterPro" id="IPR023346">
    <property type="entry name" value="Lysozyme-like_dom_sf"/>
</dbReference>
<feature type="region of interest" description="Disordered" evidence="27">
    <location>
        <begin position="653"/>
        <end position="716"/>
    </location>
</feature>
<keyword evidence="9" id="KW-0121">Carboxypeptidase</keyword>
<feature type="domain" description="Glycosyl transferase family 51" evidence="30">
    <location>
        <begin position="90"/>
        <end position="262"/>
    </location>
</feature>
<dbReference type="Proteomes" id="UP000006346">
    <property type="component" value="Chromosome"/>
</dbReference>
<evidence type="ECO:0000256" key="14">
    <source>
        <dbReference type="ARBA" id="ARBA00022801"/>
    </source>
</evidence>
<evidence type="ECO:0000259" key="30">
    <source>
        <dbReference type="Pfam" id="PF00912"/>
    </source>
</evidence>
<dbReference type="GO" id="GO:0005886">
    <property type="term" value="C:plasma membrane"/>
    <property type="evidence" value="ECO:0007669"/>
    <property type="project" value="UniProtKB-SubCell"/>
</dbReference>
<reference evidence="32" key="1">
    <citation type="submission" date="2011-11" db="EMBL/GenBank/DDBJ databases">
        <title>Complete sequence of Desulfosporosinus orientis DSM 765.</title>
        <authorList>
            <person name="Lucas S."/>
            <person name="Han J."/>
            <person name="Lapidus A."/>
            <person name="Cheng J.-F."/>
            <person name="Goodwin L."/>
            <person name="Pitluck S."/>
            <person name="Peters L."/>
            <person name="Ovchinnikova G."/>
            <person name="Teshima H."/>
            <person name="Detter J.C."/>
            <person name="Han C."/>
            <person name="Tapia R."/>
            <person name="Land M."/>
            <person name="Hauser L."/>
            <person name="Kyrpides N."/>
            <person name="Ivanova N."/>
            <person name="Pagani I."/>
            <person name="Pester M."/>
            <person name="Spring S."/>
            <person name="Ollivier B."/>
            <person name="Rattei T."/>
            <person name="Klenk H.-P."/>
            <person name="Wagner M."/>
            <person name="Loy A."/>
            <person name="Woyke T."/>
        </authorList>
    </citation>
    <scope>NUCLEOTIDE SEQUENCE [LARGE SCALE GENOMIC DNA]</scope>
    <source>
        <strain evidence="32">ATCC 19365 / DSM 765 / NCIMB 8382 / VKM B-1628</strain>
    </source>
</reference>
<dbReference type="GO" id="GO:0009002">
    <property type="term" value="F:serine-type D-Ala-D-Ala carboxypeptidase activity"/>
    <property type="evidence" value="ECO:0007669"/>
    <property type="project" value="UniProtKB-EC"/>
</dbReference>
<evidence type="ECO:0000259" key="29">
    <source>
        <dbReference type="Pfam" id="PF00905"/>
    </source>
</evidence>
<comment type="pathway">
    <text evidence="26">Glycan biosynthesis.</text>
</comment>
<evidence type="ECO:0000256" key="12">
    <source>
        <dbReference type="ARBA" id="ARBA00022679"/>
    </source>
</evidence>
<evidence type="ECO:0000256" key="8">
    <source>
        <dbReference type="ARBA" id="ARBA00022475"/>
    </source>
</evidence>
<keyword evidence="17" id="KW-0573">Peptidoglycan synthesis</keyword>
<evidence type="ECO:0000256" key="3">
    <source>
        <dbReference type="ARBA" id="ARBA00004752"/>
    </source>
</evidence>
<evidence type="ECO:0000256" key="7">
    <source>
        <dbReference type="ARBA" id="ARBA00018638"/>
    </source>
</evidence>
<dbReference type="PANTHER" id="PTHR32282">
    <property type="entry name" value="BINDING PROTEIN TRANSPEPTIDASE, PUTATIVE-RELATED"/>
    <property type="match status" value="1"/>
</dbReference>
<evidence type="ECO:0000256" key="16">
    <source>
        <dbReference type="ARBA" id="ARBA00022968"/>
    </source>
</evidence>
<evidence type="ECO:0000256" key="22">
    <source>
        <dbReference type="ARBA" id="ARBA00023316"/>
    </source>
</evidence>
<dbReference type="Pfam" id="PF00905">
    <property type="entry name" value="Transpeptidase"/>
    <property type="match status" value="1"/>
</dbReference>
<dbReference type="InterPro" id="IPR001460">
    <property type="entry name" value="PCN-bd_Tpept"/>
</dbReference>
<keyword evidence="21" id="KW-0511">Multifunctional enzyme</keyword>
<evidence type="ECO:0000256" key="5">
    <source>
        <dbReference type="ARBA" id="ARBA00007739"/>
    </source>
</evidence>
<comment type="similarity">
    <text evidence="4">In the C-terminal section; belongs to the transpeptidase family.</text>
</comment>
<comment type="similarity">
    <text evidence="5">In the N-terminal section; belongs to the glycosyltransferase 51 family.</text>
</comment>
<dbReference type="UniPathway" id="UPA00219"/>
<dbReference type="HOGENOM" id="CLU_006354_2_2_9"/>
<comment type="subcellular location">
    <subcellularLocation>
        <location evidence="2">Cell membrane</location>
        <topology evidence="2">Single-pass type II membrane protein</topology>
    </subcellularLocation>
</comment>
<comment type="catalytic activity">
    <reaction evidence="23">
        <text>Preferential cleavage: (Ac)2-L-Lys-D-Ala-|-D-Ala. Also transpeptidation of peptidyl-alanyl moieties that are N-acyl substituents of D-alanine.</text>
        <dbReference type="EC" id="3.4.16.4"/>
    </reaction>
</comment>